<gene>
    <name evidence="1" type="ORF">TM448A00237_0017</name>
</gene>
<protein>
    <submittedName>
        <fullName evidence="1">Uncharacterized protein</fullName>
    </submittedName>
</protein>
<organism evidence="1">
    <name type="scientific">viral metagenome</name>
    <dbReference type="NCBI Taxonomy" id="1070528"/>
    <lineage>
        <taxon>unclassified sequences</taxon>
        <taxon>metagenomes</taxon>
        <taxon>organismal metagenomes</taxon>
    </lineage>
</organism>
<proteinExistence type="predicted"/>
<dbReference type="EMBL" id="MT143990">
    <property type="protein sequence ID" value="QJA45411.1"/>
    <property type="molecule type" value="Genomic_DNA"/>
</dbReference>
<reference evidence="1" key="1">
    <citation type="submission" date="2020-03" db="EMBL/GenBank/DDBJ databases">
        <title>The deep terrestrial virosphere.</title>
        <authorList>
            <person name="Holmfeldt K."/>
            <person name="Nilsson E."/>
            <person name="Simone D."/>
            <person name="Lopez-Fernandez M."/>
            <person name="Wu X."/>
            <person name="de Brujin I."/>
            <person name="Lundin D."/>
            <person name="Andersson A."/>
            <person name="Bertilsson S."/>
            <person name="Dopson M."/>
        </authorList>
    </citation>
    <scope>NUCLEOTIDE SEQUENCE</scope>
    <source>
        <strain evidence="1">TM448A00237</strain>
    </source>
</reference>
<dbReference type="AlphaFoldDB" id="A0A6H1ZDA1"/>
<evidence type="ECO:0000313" key="1">
    <source>
        <dbReference type="EMBL" id="QJA45411.1"/>
    </source>
</evidence>
<sequence>MEAINTKIYENLTPSQWEEKIFYRGVNVKYPQQLKYLIDEMYPAKVIKLKERLKVGKLDIEEVQYLNSKILRLTEKYAVCKKMYDLRIAKTVPTTGKWAMHGTVYYIDSDRADDTGNGLTPATAWKTINKYTTVTVCSPGDIAYVRANKTYLNNAADIIFDEDGTANAYIELRGCSVADDPWGDASDVKPIIDFGDAQYQILLSDDDYWKLANLDIIQSADILGNIQVSTVNGLYLLNCIIRDNSAATGKYGMRCALLYNFKIENCQFSDNLIHSFSSIRSSGIFDNCIFNSGITTTACGLYGGFGSTLVAKNCSFGQTTSHVSEDIIAEYVSFIHTINCKRNKSTYSATLGSVVFAEDDNQVKGANVTYSWLGTVTKSATVTDGALSSAQLLPNSSCGLYAPLSVTPFNDYDFKIPCSAALTTLTIKIKADSAWAVYPTAAQLYMETSYLSHATAATRATIASTQVLADGTTWVAFTNTFTPLQAGFAYVKVYLGLYTATEGVLVNMQVVKT</sequence>
<accession>A0A6H1ZDA1</accession>
<name>A0A6H1ZDA1_9ZZZZ</name>
<dbReference type="SUPFAM" id="SSF51126">
    <property type="entry name" value="Pectin lyase-like"/>
    <property type="match status" value="1"/>
</dbReference>
<dbReference type="InterPro" id="IPR011050">
    <property type="entry name" value="Pectin_lyase_fold/virulence"/>
</dbReference>